<protein>
    <submittedName>
        <fullName evidence="2">Uncharacterized protein</fullName>
    </submittedName>
</protein>
<evidence type="ECO:0000256" key="1">
    <source>
        <dbReference type="SAM" id="MobiDB-lite"/>
    </source>
</evidence>
<dbReference type="Proteomes" id="UP001237152">
    <property type="component" value="Segment"/>
</dbReference>
<feature type="region of interest" description="Disordered" evidence="1">
    <location>
        <begin position="146"/>
        <end position="171"/>
    </location>
</feature>
<dbReference type="EMBL" id="MK174290">
    <property type="protein sequence ID" value="QBZ81251.1"/>
    <property type="molecule type" value="Genomic_DNA"/>
</dbReference>
<sequence length="245" mass="27629">MPLGHCRKRRCRARRRGRRRTQECIVSRVPLFACDACHPSKRRPSDPLWPAPFWHGLDLQGKDWQWLREAHERVVDLAADPPPQASPCTMSLTADGLCVTYVGDVVDGLPHGYGVAFYRYAFETQFPAGAGPRDCGWAAPATPSCRAPPTDGTRSWTHPDRQRAVGGTTSYNDGRRTEAFWHDSILASINEKAFVKCKPGGLPYLWTAVAKTPSPPLFDINKPHASLYPTHRIRHWPMTTHQRQR</sequence>
<evidence type="ECO:0000313" key="2">
    <source>
        <dbReference type="EMBL" id="QBZ81251.1"/>
    </source>
</evidence>
<organism evidence="2 3">
    <name type="scientific">Pandoravirus celtis</name>
    <dbReference type="NCBI Taxonomy" id="2568002"/>
    <lineage>
        <taxon>Viruses</taxon>
        <taxon>Pandoravirus</taxon>
    </lineage>
</organism>
<gene>
    <name evidence="2" type="ORF">pclt_cds_663</name>
</gene>
<evidence type="ECO:0000313" key="3">
    <source>
        <dbReference type="Proteomes" id="UP001237152"/>
    </source>
</evidence>
<proteinExistence type="predicted"/>
<accession>A0A4D6EHH4</accession>
<name>A0A4D6EHH4_9VIRU</name>
<reference evidence="2" key="1">
    <citation type="journal article" date="2019" name="Front. Microbiol.">
        <title>Pandoravirus Celtis Illustrates the Microevolution Processes at Work in the Giant Pandoraviridae Genomes.</title>
        <authorList>
            <person name="Legendre M."/>
            <person name="Alempic J.M."/>
            <person name="Philippe N."/>
            <person name="Lartigue A."/>
            <person name="Jeudy S."/>
            <person name="Poirot O."/>
            <person name="Ta N.T."/>
            <person name="Nin S."/>
            <person name="Coute Y."/>
            <person name="Abergel C."/>
            <person name="Claverie J.M."/>
        </authorList>
    </citation>
    <scope>NUCLEOTIDE SEQUENCE</scope>
</reference>